<protein>
    <submittedName>
        <fullName evidence="1">Uncharacterized protein</fullName>
    </submittedName>
</protein>
<dbReference type="PATRIC" id="fig|1358026.3.peg.1863"/>
<dbReference type="Proteomes" id="UP000016605">
    <property type="component" value="Unassembled WGS sequence"/>
</dbReference>
<sequence>MPVLAGPVEATALGNALIQGRAAGLLSGDLETLRALVARHYAPVRYEPALRSAR</sequence>
<dbReference type="AlphaFoldDB" id="U2RRL8"/>
<comment type="caution">
    <text evidence="1">The sequence shown here is derived from an EMBL/GenBank/DDBJ whole genome shotgun (WGS) entry which is preliminary data.</text>
</comment>
<dbReference type="HOGENOM" id="CLU_3044883_0_0_11"/>
<organism evidence="1 2">
    <name type="scientific">Leifsonia aquatica ATCC 14665</name>
    <dbReference type="NCBI Taxonomy" id="1358026"/>
    <lineage>
        <taxon>Bacteria</taxon>
        <taxon>Bacillati</taxon>
        <taxon>Actinomycetota</taxon>
        <taxon>Actinomycetes</taxon>
        <taxon>Micrococcales</taxon>
        <taxon>Microbacteriaceae</taxon>
        <taxon>Leifsonia</taxon>
    </lineage>
</organism>
<reference evidence="1 2" key="1">
    <citation type="submission" date="2013-08" db="EMBL/GenBank/DDBJ databases">
        <authorList>
            <person name="Weinstock G."/>
            <person name="Sodergren E."/>
            <person name="Wylie T."/>
            <person name="Fulton L."/>
            <person name="Fulton R."/>
            <person name="Fronick C."/>
            <person name="O'Laughlin M."/>
            <person name="Godfrey J."/>
            <person name="Miner T."/>
            <person name="Herter B."/>
            <person name="Appelbaum E."/>
            <person name="Cordes M."/>
            <person name="Lek S."/>
            <person name="Wollam A."/>
            <person name="Pepin K.H."/>
            <person name="Palsikar V.B."/>
            <person name="Mitreva M."/>
            <person name="Wilson R.K."/>
        </authorList>
    </citation>
    <scope>NUCLEOTIDE SEQUENCE [LARGE SCALE GENOMIC DNA]</scope>
    <source>
        <strain evidence="1 2">ATCC 14665</strain>
    </source>
</reference>
<accession>U2RRL8</accession>
<dbReference type="EMBL" id="AWVQ01000275">
    <property type="protein sequence ID" value="ERK71466.1"/>
    <property type="molecule type" value="Genomic_DNA"/>
</dbReference>
<evidence type="ECO:0000313" key="1">
    <source>
        <dbReference type="EMBL" id="ERK71466.1"/>
    </source>
</evidence>
<name>U2RRL8_LEIAQ</name>
<dbReference type="Gene3D" id="3.30.420.40">
    <property type="match status" value="1"/>
</dbReference>
<evidence type="ECO:0000313" key="2">
    <source>
        <dbReference type="Proteomes" id="UP000016605"/>
    </source>
</evidence>
<gene>
    <name evidence="1" type="ORF">N136_02184</name>
</gene>
<proteinExistence type="predicted"/>